<name>A0AAD3S400_NEPGR</name>
<gene>
    <name evidence="3" type="ORF">Nepgr_005878</name>
</gene>
<evidence type="ECO:0000259" key="2">
    <source>
        <dbReference type="PROSITE" id="PS50222"/>
    </source>
</evidence>
<dbReference type="InterPro" id="IPR011992">
    <property type="entry name" value="EF-hand-dom_pair"/>
</dbReference>
<dbReference type="Pfam" id="PF13405">
    <property type="entry name" value="EF-hand_6"/>
    <property type="match status" value="1"/>
</dbReference>
<accession>A0AAD3S400</accession>
<dbReference type="AlphaFoldDB" id="A0AAD3S400"/>
<evidence type="ECO:0000313" key="3">
    <source>
        <dbReference type="EMBL" id="GMH04039.1"/>
    </source>
</evidence>
<dbReference type="GO" id="GO:0005509">
    <property type="term" value="F:calcium ion binding"/>
    <property type="evidence" value="ECO:0007669"/>
    <property type="project" value="InterPro"/>
</dbReference>
<dbReference type="Gene3D" id="1.10.238.10">
    <property type="entry name" value="EF-hand"/>
    <property type="match status" value="1"/>
</dbReference>
<protein>
    <recommendedName>
        <fullName evidence="2">EF-hand domain-containing protein</fullName>
    </recommendedName>
</protein>
<sequence length="107" mass="12032">MAGGDSSLSMKNWFRRTLQGVTPKSAEGVPLSEDQLRRIFMEHDKNGDGSLNKEELQAAFRALGSRAPAWRADDAIYNNDFDLDGVLNKYEIVHLLSYTLQCHYVLG</sequence>
<keyword evidence="4" id="KW-1185">Reference proteome</keyword>
<dbReference type="SMART" id="SM00054">
    <property type="entry name" value="EFh"/>
    <property type="match status" value="1"/>
</dbReference>
<organism evidence="3 4">
    <name type="scientific">Nepenthes gracilis</name>
    <name type="common">Slender pitcher plant</name>
    <dbReference type="NCBI Taxonomy" id="150966"/>
    <lineage>
        <taxon>Eukaryota</taxon>
        <taxon>Viridiplantae</taxon>
        <taxon>Streptophyta</taxon>
        <taxon>Embryophyta</taxon>
        <taxon>Tracheophyta</taxon>
        <taxon>Spermatophyta</taxon>
        <taxon>Magnoliopsida</taxon>
        <taxon>eudicotyledons</taxon>
        <taxon>Gunneridae</taxon>
        <taxon>Pentapetalae</taxon>
        <taxon>Caryophyllales</taxon>
        <taxon>Nepenthaceae</taxon>
        <taxon>Nepenthes</taxon>
    </lineage>
</organism>
<evidence type="ECO:0000256" key="1">
    <source>
        <dbReference type="ARBA" id="ARBA00022837"/>
    </source>
</evidence>
<keyword evidence="1" id="KW-0106">Calcium</keyword>
<proteinExistence type="predicted"/>
<dbReference type="InterPro" id="IPR018247">
    <property type="entry name" value="EF_Hand_1_Ca_BS"/>
</dbReference>
<reference evidence="3" key="1">
    <citation type="submission" date="2023-05" db="EMBL/GenBank/DDBJ databases">
        <title>Nepenthes gracilis genome sequencing.</title>
        <authorList>
            <person name="Fukushima K."/>
        </authorList>
    </citation>
    <scope>NUCLEOTIDE SEQUENCE</scope>
    <source>
        <strain evidence="3">SING2019-196</strain>
    </source>
</reference>
<dbReference type="PROSITE" id="PS50222">
    <property type="entry name" value="EF_HAND_2"/>
    <property type="match status" value="1"/>
</dbReference>
<dbReference type="InterPro" id="IPR002048">
    <property type="entry name" value="EF_hand_dom"/>
</dbReference>
<evidence type="ECO:0000313" key="4">
    <source>
        <dbReference type="Proteomes" id="UP001279734"/>
    </source>
</evidence>
<comment type="caution">
    <text evidence="3">The sequence shown here is derived from an EMBL/GenBank/DDBJ whole genome shotgun (WGS) entry which is preliminary data.</text>
</comment>
<dbReference type="SUPFAM" id="SSF47473">
    <property type="entry name" value="EF-hand"/>
    <property type="match status" value="1"/>
</dbReference>
<dbReference type="CDD" id="cd00051">
    <property type="entry name" value="EFh"/>
    <property type="match status" value="1"/>
</dbReference>
<dbReference type="EMBL" id="BSYO01000004">
    <property type="protein sequence ID" value="GMH04039.1"/>
    <property type="molecule type" value="Genomic_DNA"/>
</dbReference>
<dbReference type="PROSITE" id="PS00018">
    <property type="entry name" value="EF_HAND_1"/>
    <property type="match status" value="1"/>
</dbReference>
<feature type="domain" description="EF-hand" evidence="2">
    <location>
        <begin position="31"/>
        <end position="66"/>
    </location>
</feature>
<dbReference type="Proteomes" id="UP001279734">
    <property type="component" value="Unassembled WGS sequence"/>
</dbReference>